<keyword evidence="2" id="KW-0812">Transmembrane</keyword>
<dbReference type="Pfam" id="PF00565">
    <property type="entry name" value="SNase"/>
    <property type="match status" value="1"/>
</dbReference>
<proteinExistence type="predicted"/>
<comment type="caution">
    <text evidence="4">The sequence shown here is derived from an EMBL/GenBank/DDBJ whole genome shotgun (WGS) entry which is preliminary data.</text>
</comment>
<dbReference type="PROSITE" id="PS50830">
    <property type="entry name" value="TNASE_3"/>
    <property type="match status" value="1"/>
</dbReference>
<gene>
    <name evidence="4" type="ORF">ABGN05_28860</name>
</gene>
<feature type="domain" description="TNase-like" evidence="3">
    <location>
        <begin position="112"/>
        <end position="208"/>
    </location>
</feature>
<name>A0ABV3ST66_9HYPH</name>
<evidence type="ECO:0000256" key="1">
    <source>
        <dbReference type="SAM" id="MobiDB-lite"/>
    </source>
</evidence>
<keyword evidence="2" id="KW-1133">Transmembrane helix</keyword>
<dbReference type="InterPro" id="IPR035437">
    <property type="entry name" value="SNase_OB-fold_sf"/>
</dbReference>
<evidence type="ECO:0000313" key="5">
    <source>
        <dbReference type="Proteomes" id="UP001556692"/>
    </source>
</evidence>
<feature type="compositionally biased region" description="Polar residues" evidence="1">
    <location>
        <begin position="7"/>
        <end position="19"/>
    </location>
</feature>
<organism evidence="4 5">
    <name type="scientific">Aquibium pacificus</name>
    <dbReference type="NCBI Taxonomy" id="3153579"/>
    <lineage>
        <taxon>Bacteria</taxon>
        <taxon>Pseudomonadati</taxon>
        <taxon>Pseudomonadota</taxon>
        <taxon>Alphaproteobacteria</taxon>
        <taxon>Hyphomicrobiales</taxon>
        <taxon>Phyllobacteriaceae</taxon>
        <taxon>Aquibium</taxon>
    </lineage>
</organism>
<dbReference type="SUPFAM" id="SSF50199">
    <property type="entry name" value="Staphylococcal nuclease"/>
    <property type="match status" value="1"/>
</dbReference>
<dbReference type="Gene3D" id="2.40.50.90">
    <property type="match status" value="1"/>
</dbReference>
<evidence type="ECO:0000259" key="3">
    <source>
        <dbReference type="PROSITE" id="PS50830"/>
    </source>
</evidence>
<keyword evidence="2" id="KW-0472">Membrane</keyword>
<sequence length="220" mass="23817">MAGERFGSTNEKSTASASGKPQPRPRQAPPKRPAYRPGTSLTFGFLVLAVILAAAALPFLAGAAQTPDVVGYFASDGPRQTLRGDVVLRSARGGDARQPLNGHPVRQQFSICGASKRVNCVVDGDTFWLDGVKIRIADIDTPEVTGPACATEKQLAGKATLRLQLLLNSGEFELRRSDRDEDRYGRKLRTVHRDGRSIGEILVADGLAHEWRGHKESWCG</sequence>
<dbReference type="RefSeq" id="WP_367957518.1">
    <property type="nucleotide sequence ID" value="NZ_JBDPGJ010000011.1"/>
</dbReference>
<protein>
    <submittedName>
        <fullName evidence="4">Thermonuclease family protein</fullName>
    </submittedName>
</protein>
<evidence type="ECO:0000256" key="2">
    <source>
        <dbReference type="SAM" id="Phobius"/>
    </source>
</evidence>
<dbReference type="EMBL" id="JBDPGJ010000011">
    <property type="protein sequence ID" value="MEX0409656.1"/>
    <property type="molecule type" value="Genomic_DNA"/>
</dbReference>
<dbReference type="InterPro" id="IPR016071">
    <property type="entry name" value="Staphylococal_nuclease_OB-fold"/>
</dbReference>
<feature type="transmembrane region" description="Helical" evidence="2">
    <location>
        <begin position="41"/>
        <end position="61"/>
    </location>
</feature>
<evidence type="ECO:0000313" key="4">
    <source>
        <dbReference type="EMBL" id="MEX0409656.1"/>
    </source>
</evidence>
<feature type="compositionally biased region" description="Pro residues" evidence="1">
    <location>
        <begin position="22"/>
        <end position="32"/>
    </location>
</feature>
<reference evidence="4 5" key="1">
    <citation type="submission" date="2024-05" db="EMBL/GenBank/DDBJ databases">
        <authorList>
            <person name="Jiang F."/>
        </authorList>
    </citation>
    <scope>NUCLEOTIDE SEQUENCE [LARGE SCALE GENOMIC DNA]</scope>
    <source>
        <strain evidence="4 5">LZ166</strain>
    </source>
</reference>
<dbReference type="SMART" id="SM00318">
    <property type="entry name" value="SNc"/>
    <property type="match status" value="1"/>
</dbReference>
<feature type="region of interest" description="Disordered" evidence="1">
    <location>
        <begin position="1"/>
        <end position="35"/>
    </location>
</feature>
<accession>A0ABV3ST66</accession>
<keyword evidence="5" id="KW-1185">Reference proteome</keyword>
<dbReference type="Proteomes" id="UP001556692">
    <property type="component" value="Unassembled WGS sequence"/>
</dbReference>